<sequence>MGTLRFVVAGLVAGATTTWARRRLDQAVRDGSLKRVHERVATPEAWTRTNHRGEPISLLEGPAVAAGLVAGAVAAGGPAAGPVAFATAAAGAFGVVDDVAEDQATAAKGLRGHLGALARGQVTTGGLKVLGIGGAALLAAAAGTPGRTPGAPGRGSGPGRLADVAINGALIAGTANLMNLFDLRPGRALKAAALASVAAGFAPGPAGFGSGPGQAAGSGTGALTGALLGAGLAAAPADLGERDMLGDGGANALGALVGSQIAFGAPRPVRIAALAGVVGLTLASEKVSFSRVIRETPWLNRIDMLGRRPVDNEVRPATTSLPGIGRVSPAETSWSPGIARSRPPGAAR</sequence>
<dbReference type="RefSeq" id="WP_344104772.1">
    <property type="nucleotide sequence ID" value="NZ_BAAANL010000006.1"/>
</dbReference>
<accession>A0ABN2NIJ1</accession>
<evidence type="ECO:0008006" key="4">
    <source>
        <dbReference type="Google" id="ProtNLM"/>
    </source>
</evidence>
<evidence type="ECO:0000256" key="1">
    <source>
        <dbReference type="SAM" id="MobiDB-lite"/>
    </source>
</evidence>
<dbReference type="Proteomes" id="UP001501094">
    <property type="component" value="Unassembled WGS sequence"/>
</dbReference>
<reference evidence="2 3" key="1">
    <citation type="journal article" date="2019" name="Int. J. Syst. Evol. Microbiol.">
        <title>The Global Catalogue of Microorganisms (GCM) 10K type strain sequencing project: providing services to taxonomists for standard genome sequencing and annotation.</title>
        <authorList>
            <consortium name="The Broad Institute Genomics Platform"/>
            <consortium name="The Broad Institute Genome Sequencing Center for Infectious Disease"/>
            <person name="Wu L."/>
            <person name="Ma J."/>
        </authorList>
    </citation>
    <scope>NUCLEOTIDE SEQUENCE [LARGE SCALE GENOMIC DNA]</scope>
    <source>
        <strain evidence="2 3">JCM 14326</strain>
    </source>
</reference>
<proteinExistence type="predicted"/>
<keyword evidence="3" id="KW-1185">Reference proteome</keyword>
<organism evidence="2 3">
    <name type="scientific">Myceligenerans crystallogenes</name>
    <dbReference type="NCBI Taxonomy" id="316335"/>
    <lineage>
        <taxon>Bacteria</taxon>
        <taxon>Bacillati</taxon>
        <taxon>Actinomycetota</taxon>
        <taxon>Actinomycetes</taxon>
        <taxon>Micrococcales</taxon>
        <taxon>Promicromonosporaceae</taxon>
        <taxon>Myceligenerans</taxon>
    </lineage>
</organism>
<name>A0ABN2NIJ1_9MICO</name>
<feature type="region of interest" description="Disordered" evidence="1">
    <location>
        <begin position="313"/>
        <end position="348"/>
    </location>
</feature>
<dbReference type="EMBL" id="BAAANL010000006">
    <property type="protein sequence ID" value="GAA1870388.1"/>
    <property type="molecule type" value="Genomic_DNA"/>
</dbReference>
<gene>
    <name evidence="2" type="ORF">GCM10009751_31870</name>
</gene>
<evidence type="ECO:0000313" key="3">
    <source>
        <dbReference type="Proteomes" id="UP001501094"/>
    </source>
</evidence>
<evidence type="ECO:0000313" key="2">
    <source>
        <dbReference type="EMBL" id="GAA1870388.1"/>
    </source>
</evidence>
<comment type="caution">
    <text evidence="2">The sequence shown here is derived from an EMBL/GenBank/DDBJ whole genome shotgun (WGS) entry which is preliminary data.</text>
</comment>
<protein>
    <recommendedName>
        <fullName evidence="4">UDP-N-acetylmuramyl pentapeptide phosphotransferase/UDP-N-acetylglucosamine-1-phosphate transferase</fullName>
    </recommendedName>
</protein>